<dbReference type="RefSeq" id="WP_263123428.1">
    <property type="nucleotide sequence ID" value="NZ_CP106753.1"/>
</dbReference>
<organism evidence="1 2">
    <name type="scientific">Chitiniphilus purpureus</name>
    <dbReference type="NCBI Taxonomy" id="2981137"/>
    <lineage>
        <taxon>Bacteria</taxon>
        <taxon>Pseudomonadati</taxon>
        <taxon>Pseudomonadota</taxon>
        <taxon>Betaproteobacteria</taxon>
        <taxon>Neisseriales</taxon>
        <taxon>Chitinibacteraceae</taxon>
        <taxon>Chitiniphilus</taxon>
    </lineage>
</organism>
<dbReference type="EMBL" id="CP106753">
    <property type="protein sequence ID" value="UXY14128.1"/>
    <property type="molecule type" value="Genomic_DNA"/>
</dbReference>
<gene>
    <name evidence="1" type="ORF">N8I74_12445</name>
</gene>
<dbReference type="Proteomes" id="UP001061302">
    <property type="component" value="Chromosome"/>
</dbReference>
<protein>
    <submittedName>
        <fullName evidence="1">DUF3293 domain-containing protein</fullName>
    </submittedName>
</protein>
<evidence type="ECO:0000313" key="2">
    <source>
        <dbReference type="Proteomes" id="UP001061302"/>
    </source>
</evidence>
<evidence type="ECO:0000313" key="1">
    <source>
        <dbReference type="EMBL" id="UXY14128.1"/>
    </source>
</evidence>
<proteinExistence type="predicted"/>
<dbReference type="InterPro" id="IPR021710">
    <property type="entry name" value="DUF3293"/>
</dbReference>
<dbReference type="Pfam" id="PF11697">
    <property type="entry name" value="DUF3293"/>
    <property type="match status" value="1"/>
</dbReference>
<name>A0ABY6DQD9_9NEIS</name>
<reference evidence="1" key="1">
    <citation type="submission" date="2022-10" db="EMBL/GenBank/DDBJ databases">
        <title>Chitiniphilus purpureus sp. nov., a novel chitin-degrading bacterium isolated from crawfish pond sediment.</title>
        <authorList>
            <person name="Li K."/>
        </authorList>
    </citation>
    <scope>NUCLEOTIDE SEQUENCE</scope>
    <source>
        <strain evidence="1">CD1</strain>
    </source>
</reference>
<accession>A0ABY6DQD9</accession>
<sequence>MQVLTVAQLEHRFGAAYRATCYRVPDWGVGIRIDARHPPLDRLLAAQGASCWAVVSASNPYSAAQLCAHENRARQQNLIDAVARLGYRCLDAVGEPDTADWAPEPALLVLDLPRAEALQLGQRFEQNAVLHGEVGGPAQLLWCPRSA</sequence>
<keyword evidence="2" id="KW-1185">Reference proteome</keyword>